<organism evidence="2 3">
    <name type="scientific">Psychrosphaera haliotis</name>
    <dbReference type="NCBI Taxonomy" id="555083"/>
    <lineage>
        <taxon>Bacteria</taxon>
        <taxon>Pseudomonadati</taxon>
        <taxon>Pseudomonadota</taxon>
        <taxon>Gammaproteobacteria</taxon>
        <taxon>Alteromonadales</taxon>
        <taxon>Pseudoalteromonadaceae</taxon>
        <taxon>Psychrosphaera</taxon>
    </lineage>
</organism>
<evidence type="ECO:0000313" key="3">
    <source>
        <dbReference type="Proteomes" id="UP000439994"/>
    </source>
</evidence>
<protein>
    <recommendedName>
        <fullName evidence="1">Thiamin/hydroxymethyl pyrimidine-binding YkoF putative domain-containing protein</fullName>
    </recommendedName>
</protein>
<proteinExistence type="predicted"/>
<sequence length="88" mass="9952">MKLSVEISKYPLTEGDYVAAIQDFIDRINAYEDISVITNYMSTQLFGDFDTVTNALNKELKTSFEKHGTSIFVCKFIPGDLQAKYGNK</sequence>
<comment type="caution">
    <text evidence="2">The sequence shown here is derived from an EMBL/GenBank/DDBJ whole genome shotgun (WGS) entry which is preliminary data.</text>
</comment>
<keyword evidence="3" id="KW-1185">Reference proteome</keyword>
<name>A0A6N8FEN8_9GAMM</name>
<dbReference type="SUPFAM" id="SSF89957">
    <property type="entry name" value="MTH1187/YkoF-like"/>
    <property type="match status" value="1"/>
</dbReference>
<dbReference type="Gene3D" id="3.30.70.930">
    <property type="match status" value="1"/>
</dbReference>
<reference evidence="2 3" key="1">
    <citation type="submission" date="2019-11" db="EMBL/GenBank/DDBJ databases">
        <title>P. haliotis isolates from Z. marina roots.</title>
        <authorList>
            <person name="Cohen M."/>
            <person name="Jospin G."/>
            <person name="Eisen J.A."/>
            <person name="Coil D.A."/>
        </authorList>
    </citation>
    <scope>NUCLEOTIDE SEQUENCE [LARGE SCALE GENOMIC DNA]</scope>
    <source>
        <strain evidence="2 3">UCD-MCMsp1aY</strain>
    </source>
</reference>
<evidence type="ECO:0000313" key="2">
    <source>
        <dbReference type="EMBL" id="MUH73450.1"/>
    </source>
</evidence>
<dbReference type="InterPro" id="IPR011522">
    <property type="entry name" value="Thiamin/HMP-bd_put_YkoF"/>
</dbReference>
<dbReference type="AlphaFoldDB" id="A0A6N8FEN8"/>
<evidence type="ECO:0000259" key="1">
    <source>
        <dbReference type="Pfam" id="PF07615"/>
    </source>
</evidence>
<dbReference type="RefSeq" id="WP_155696733.1">
    <property type="nucleotide sequence ID" value="NZ_BAAAFQ010000011.1"/>
</dbReference>
<dbReference type="Pfam" id="PF07615">
    <property type="entry name" value="Ykof"/>
    <property type="match status" value="1"/>
</dbReference>
<dbReference type="InterPro" id="IPR029756">
    <property type="entry name" value="MTH1187/YkoF-like"/>
</dbReference>
<dbReference type="Proteomes" id="UP000439994">
    <property type="component" value="Unassembled WGS sequence"/>
</dbReference>
<dbReference type="EMBL" id="WOCD01000005">
    <property type="protein sequence ID" value="MUH73450.1"/>
    <property type="molecule type" value="Genomic_DNA"/>
</dbReference>
<dbReference type="OrthoDB" id="164222at2"/>
<gene>
    <name evidence="2" type="ORF">GNP35_13740</name>
</gene>
<feature type="domain" description="Thiamin/hydroxymethyl pyrimidine-binding YkoF putative" evidence="1">
    <location>
        <begin position="5"/>
        <end position="58"/>
    </location>
</feature>
<accession>A0A6N8FEN8</accession>